<dbReference type="InterPro" id="IPR008978">
    <property type="entry name" value="HSP20-like_chaperone"/>
</dbReference>
<dbReference type="SUPFAM" id="SSF53474">
    <property type="entry name" value="alpha/beta-Hydrolases"/>
    <property type="match status" value="1"/>
</dbReference>
<sequence>MFSPQTVTHLIVDEVHERSCDTDLLLTFLREALPTRPKLRVLLMSATMDTNCFLRYFGAPVPVAGGGPPSPCHELEAPDWQCFPTFEVHLEHIHATLGRRSLHPAGLPTNKNAKNKASDANAFEPDDDIDYELIVQILRELDQSPLGSWAFVETGARLVTETAFQEGAVLVFLPGVGEIMRLVAAIEESGVGESWWVLPLHAGLPSEEQEEAFSTELPPGKLRKIIAATNVAETSVTVPDVTVVIDSCRERRSQVDRFSNTPMLREQWCALDALRQRRGRAGRVRPGVCLRLISQEVAHRLEPTTLPEMQRMPLENIYLQVCACGVQDRRGFLAKTPDPPEEVSVRFAEACLQDLGCLQDSSAQDGLSALGRHLAALPCHPRIGKILVLGCLLSVPGPTLSICAALCGRSPLMTTQDQVKRQLWQTERDALMEALGQRSDHCAWAVFMHAWQSGRVHRRDLCRKYGLSFERMCTAMFERKHLCESLVYSGLLPSRYLKDDWCDRDSVPDWSVIRGALTGGLFPNIAHVERLTVDRGQRHQRLGEGRAARAKKLRYTVLQRSVNDSRDESYSKAVTLHPNSLIFGQDDFHCPWLAYFAIQQTTRLYVYDVSEVSPFAILLFGPEADASQPGSLKVGGWARFRFGDAGDPASAASLLSLLAAVRGSVQEALEQRLVAPGEEDLSARGGTSQCSSPSEGLAAAVELLRTNGLGFSIACDFATMAASWGLGPAIALLAFLVVGGTVANSQIDTCEDTALLQLSHQADAAADTAKIKDRHISLNGYTFDCLWTPRTCRLPRLLGSDKNVLFLHGFPESKEVWEGMMAQLEQAGYCGVACDQRGYSPGASPDQPFDYLPDKLRSDALGFAGKFGFERFHLVAHDIGAVLGWDISASERQRASLLSFSALSIPHLDAFSAGLRGPNASLPQQVASQYFTLFVLPDSASLHDDFWYNIMGSRWPSPESFQKPMFWYNSVLGMPTGILAMPPLLSAVELNATGFPGVAQMVQLRQLFGGEPNDGHSASRSIGQVTTPALYVCGSADTSILCNQPYALKTEDFCKGGYQYLEVDCGHELTNCIDPMQTQIVVDTVISHIVKHSPPLTDNAFIFARFPFGIGPQARLLSLNQQLAIHCAYSVSMGNTCQAYHEHIAKNLAQSLTDELTKPMKHESGNINGVRFTQTMGRMELVFPLQGANSELDEDDFKVELSCWQVKVSAEGRAITELSQDVYDDIHFDLSWWKVATDMPGMPGKCLVLYLSKLAHKAWPGPWFVGPLNPRKKLHFSWNAKQVSQEVVKALRVDSESLRKIDPGEPEDWSQEICTGLTPDQLCTGVDSEENARFIFVVVHLDEDALESATAKVPLEELFAANVTADTLVVFLRGDSFFICSGPLAGKCVPELTTWEISSVRRKKLPEGSDIKCPAFYNPAIRIRLVKAKGSEGSWGSAFEEMQSPSFQPPKERTSWSERVQRAMVLSPGAPLNGSAKAERAQALCTNVEFSQDLLLNRVIILFHLEEKLAEICSKFGVDPNTFFSMKVSERMIQVNVVADVEYTLCAGGLGGACVPDASVWELFTDQSLGKEHLVLKLSLAKAESSRGRWAEVFTRWKPWQVSAHMLEASKTSGQLEDDEPVEDSELMVDK</sequence>
<dbReference type="CDD" id="cd18791">
    <property type="entry name" value="SF2_C_RHA"/>
    <property type="match status" value="1"/>
</dbReference>
<accession>A0A813LKP9</accession>
<feature type="compositionally biased region" description="Acidic residues" evidence="1">
    <location>
        <begin position="1616"/>
        <end position="1631"/>
    </location>
</feature>
<dbReference type="Pfam" id="PF12697">
    <property type="entry name" value="Abhydrolase_6"/>
    <property type="match status" value="1"/>
</dbReference>
<dbReference type="SMART" id="SM00490">
    <property type="entry name" value="HELICc"/>
    <property type="match status" value="1"/>
</dbReference>
<dbReference type="EMBL" id="CAJNNW010035307">
    <property type="protein sequence ID" value="CAE8726962.1"/>
    <property type="molecule type" value="Genomic_DNA"/>
</dbReference>
<feature type="domain" description="CS" evidence="4">
    <location>
        <begin position="1165"/>
        <end position="1263"/>
    </location>
</feature>
<reference evidence="5" key="1">
    <citation type="submission" date="2021-02" db="EMBL/GenBank/DDBJ databases">
        <authorList>
            <person name="Dougan E. K."/>
            <person name="Rhodes N."/>
            <person name="Thang M."/>
            <person name="Chan C."/>
        </authorList>
    </citation>
    <scope>NUCLEOTIDE SEQUENCE</scope>
</reference>
<name>A0A813LKP9_POLGL</name>
<dbReference type="InterPro" id="IPR029058">
    <property type="entry name" value="AB_hydrolase_fold"/>
</dbReference>
<dbReference type="PANTHER" id="PTHR18934">
    <property type="entry name" value="ATP-DEPENDENT RNA HELICASE"/>
    <property type="match status" value="1"/>
</dbReference>
<dbReference type="InterPro" id="IPR027417">
    <property type="entry name" value="P-loop_NTPase"/>
</dbReference>
<evidence type="ECO:0000259" key="3">
    <source>
        <dbReference type="PROSITE" id="PS51194"/>
    </source>
</evidence>
<evidence type="ECO:0000259" key="4">
    <source>
        <dbReference type="PROSITE" id="PS51203"/>
    </source>
</evidence>
<dbReference type="InterPro" id="IPR007502">
    <property type="entry name" value="Helicase-assoc_dom"/>
</dbReference>
<dbReference type="SMART" id="SM00847">
    <property type="entry name" value="HA2"/>
    <property type="match status" value="1"/>
</dbReference>
<dbReference type="PROSITE" id="PS51192">
    <property type="entry name" value="HELICASE_ATP_BIND_1"/>
    <property type="match status" value="1"/>
</dbReference>
<feature type="domain" description="Helicase ATP-binding" evidence="2">
    <location>
        <begin position="1"/>
        <end position="51"/>
    </location>
</feature>
<dbReference type="SUPFAM" id="SSF52540">
    <property type="entry name" value="P-loop containing nucleoside triphosphate hydrolases"/>
    <property type="match status" value="2"/>
</dbReference>
<dbReference type="InterPro" id="IPR001650">
    <property type="entry name" value="Helicase_C-like"/>
</dbReference>
<dbReference type="PANTHER" id="PTHR18934:SF267">
    <property type="entry name" value="ATP-DEPENDENT RNA HELICASE YLR419W-RELATED"/>
    <property type="match status" value="1"/>
</dbReference>
<feature type="domain" description="Helicase C-terminal" evidence="3">
    <location>
        <begin position="133"/>
        <end position="325"/>
    </location>
</feature>
<dbReference type="InterPro" id="IPR011709">
    <property type="entry name" value="DEAD-box_helicase_OB_fold"/>
</dbReference>
<organism evidence="5 6">
    <name type="scientific">Polarella glacialis</name>
    <name type="common">Dinoflagellate</name>
    <dbReference type="NCBI Taxonomy" id="89957"/>
    <lineage>
        <taxon>Eukaryota</taxon>
        <taxon>Sar</taxon>
        <taxon>Alveolata</taxon>
        <taxon>Dinophyceae</taxon>
        <taxon>Suessiales</taxon>
        <taxon>Suessiaceae</taxon>
        <taxon>Polarella</taxon>
    </lineage>
</organism>
<dbReference type="Gene3D" id="3.40.50.1820">
    <property type="entry name" value="alpha/beta hydrolase"/>
    <property type="match status" value="1"/>
</dbReference>
<dbReference type="InterPro" id="IPR014001">
    <property type="entry name" value="Helicase_ATP-bd"/>
</dbReference>
<evidence type="ECO:0000313" key="6">
    <source>
        <dbReference type="Proteomes" id="UP000626109"/>
    </source>
</evidence>
<dbReference type="PROSITE" id="PS51203">
    <property type="entry name" value="CS"/>
    <property type="match status" value="1"/>
</dbReference>
<evidence type="ECO:0000256" key="1">
    <source>
        <dbReference type="SAM" id="MobiDB-lite"/>
    </source>
</evidence>
<dbReference type="Pfam" id="PF07717">
    <property type="entry name" value="OB_NTP_bind"/>
    <property type="match status" value="1"/>
</dbReference>
<dbReference type="Pfam" id="PF00271">
    <property type="entry name" value="Helicase_C"/>
    <property type="match status" value="1"/>
</dbReference>
<comment type="caution">
    <text evidence="5">The sequence shown here is derived from an EMBL/GenBank/DDBJ whole genome shotgun (WGS) entry which is preliminary data.</text>
</comment>
<dbReference type="InterPro" id="IPR007052">
    <property type="entry name" value="CS_dom"/>
</dbReference>
<feature type="region of interest" description="Disordered" evidence="1">
    <location>
        <begin position="1611"/>
        <end position="1631"/>
    </location>
</feature>
<proteinExistence type="predicted"/>
<protein>
    <submittedName>
        <fullName evidence="5">Uncharacterized protein</fullName>
    </submittedName>
</protein>
<gene>
    <name evidence="5" type="ORF">PGLA2088_LOCUS44659</name>
</gene>
<dbReference type="Gene3D" id="1.20.120.1080">
    <property type="match status" value="1"/>
</dbReference>
<dbReference type="SUPFAM" id="SSF49764">
    <property type="entry name" value="HSP20-like chaperones"/>
    <property type="match status" value="1"/>
</dbReference>
<dbReference type="Proteomes" id="UP000626109">
    <property type="component" value="Unassembled WGS sequence"/>
</dbReference>
<evidence type="ECO:0000259" key="2">
    <source>
        <dbReference type="PROSITE" id="PS51192"/>
    </source>
</evidence>
<dbReference type="InterPro" id="IPR000073">
    <property type="entry name" value="AB_hydrolase_1"/>
</dbReference>
<dbReference type="GO" id="GO:0003723">
    <property type="term" value="F:RNA binding"/>
    <property type="evidence" value="ECO:0007669"/>
    <property type="project" value="TreeGrafter"/>
</dbReference>
<dbReference type="PROSITE" id="PS51194">
    <property type="entry name" value="HELICASE_CTER"/>
    <property type="match status" value="1"/>
</dbReference>
<evidence type="ECO:0000313" key="5">
    <source>
        <dbReference type="EMBL" id="CAE8726962.1"/>
    </source>
</evidence>
<dbReference type="Gene3D" id="3.40.50.300">
    <property type="entry name" value="P-loop containing nucleotide triphosphate hydrolases"/>
    <property type="match status" value="2"/>
</dbReference>
<dbReference type="GO" id="GO:0004386">
    <property type="term" value="F:helicase activity"/>
    <property type="evidence" value="ECO:0007669"/>
    <property type="project" value="TreeGrafter"/>
</dbReference>